<evidence type="ECO:0000313" key="2">
    <source>
        <dbReference type="Proteomes" id="UP000830395"/>
    </source>
</evidence>
<keyword evidence="2" id="KW-1185">Reference proteome</keyword>
<evidence type="ECO:0000313" key="1">
    <source>
        <dbReference type="EMBL" id="MCJ8738757.1"/>
    </source>
</evidence>
<gene>
    <name evidence="1" type="ORF">PDJAM_G00039560</name>
</gene>
<comment type="caution">
    <text evidence="1">The sequence shown here is derived from an EMBL/GenBank/DDBJ whole genome shotgun (WGS) entry which is preliminary data.</text>
</comment>
<sequence length="611" mass="70539">MQIVLYVNTDGCCCLLYLRMAAVLFEGLKVLLSRVLCARALSGAFGMCVLALLVLLAARLAQLLWKRKSLSCFSCPPQRNWFLGHMGIIRSDEVGLQELDELIRTYRHSCAWFLGPFYNLVRFFHPDYIKPLLLASASITYKDELFYGFMRPWLVGLQELDELIRTYRHSCAWFLGPFYNLVRFFHPDYIKPLLLASASITYKDELFYGFMRPWLGQGLLISNGKQWSRQRRLLTPAFHFDILKNYIHIFNSSTNIMHGKWRRLLAEGKNDFDMFEHVSLMTLDSLLKCTFSYDSHCQEKSSEYIAAIYELSDLVVKRQRCLPHHWGWLYKRTAEGQRFHRACEIVHNFTSSVIQERRSQFLHQEQTDSSTQTGTTGNKRRAVDFIEVLLLSKDENGEGLSNEEIKAQADTFMFAGHDTTASAISWVLYNLAMHQDYQDRCRSEINALLEDHDTEEFVWEDLSNLTFTTMCIKESMRLHPPVLALTRYYSQDMNVPGGRTVPEGAICLISVYGTHHNPDVWPNPEVYDPMRFDPDNQKQRSPYAFIPFSAGPRNCIGQNFAMAEIRVVLALTLRRFRVLAGSRSPDRLYVLTLKAEGGLPLMLEPLSPPQC</sequence>
<accession>A0ACC5YTT3</accession>
<reference evidence="1" key="1">
    <citation type="submission" date="2020-02" db="EMBL/GenBank/DDBJ databases">
        <title>Genome sequencing of the panga catfish, Pangasius djambal.</title>
        <authorList>
            <person name="Wen M."/>
            <person name="Zahm M."/>
            <person name="Roques C."/>
            <person name="Cabau C."/>
            <person name="Klopp C."/>
            <person name="Donnadieu C."/>
            <person name="Jouanno E."/>
            <person name="Avarre J.-C."/>
            <person name="Campet M."/>
            <person name="Ha T."/>
            <person name="Dugue R."/>
            <person name="Lampietro C."/>
            <person name="Louis A."/>
            <person name="Herpin A."/>
            <person name="Echchiki A."/>
            <person name="Berthelot C."/>
            <person name="Parey E."/>
            <person name="Roest-Crollius H."/>
            <person name="Braasch I."/>
            <person name="Postlethwait J.H."/>
            <person name="Bobe J."/>
            <person name="Montfort J."/>
            <person name="Bouchez O."/>
            <person name="Begum T."/>
            <person name="Schartl M."/>
            <person name="Gustiano R."/>
            <person name="Guiguen Y."/>
        </authorList>
    </citation>
    <scope>NUCLEOTIDE SEQUENCE</scope>
    <source>
        <strain evidence="1">Pdj_M5554</strain>
    </source>
</reference>
<dbReference type="Proteomes" id="UP000830395">
    <property type="component" value="Chromosome 12"/>
</dbReference>
<organism evidence="1 2">
    <name type="scientific">Pangasius djambal</name>
    <dbReference type="NCBI Taxonomy" id="1691987"/>
    <lineage>
        <taxon>Eukaryota</taxon>
        <taxon>Metazoa</taxon>
        <taxon>Chordata</taxon>
        <taxon>Craniata</taxon>
        <taxon>Vertebrata</taxon>
        <taxon>Euteleostomi</taxon>
        <taxon>Actinopterygii</taxon>
        <taxon>Neopterygii</taxon>
        <taxon>Teleostei</taxon>
        <taxon>Ostariophysi</taxon>
        <taxon>Siluriformes</taxon>
        <taxon>Pangasiidae</taxon>
        <taxon>Pangasius</taxon>
    </lineage>
</organism>
<proteinExistence type="predicted"/>
<protein>
    <submittedName>
        <fullName evidence="1">Uncharacterized protein</fullName>
    </submittedName>
</protein>
<name>A0ACC5YTT3_9TELE</name>
<dbReference type="EMBL" id="CM040986">
    <property type="protein sequence ID" value="MCJ8738757.1"/>
    <property type="molecule type" value="Genomic_DNA"/>
</dbReference>